<accession>A0A7Z0EE15</accession>
<sequence>MRTVQIPDTHAFVTFPVPAERTDAETEEAYAQAYDLEHGAEEVNVVRGRE</sequence>
<keyword evidence="2" id="KW-1185">Reference proteome</keyword>
<dbReference type="EMBL" id="JACCFM010000001">
    <property type="protein sequence ID" value="NYJ19187.1"/>
    <property type="molecule type" value="Genomic_DNA"/>
</dbReference>
<protein>
    <submittedName>
        <fullName evidence="1">Uncharacterized protein</fullName>
    </submittedName>
</protein>
<reference evidence="1 2" key="1">
    <citation type="submission" date="2020-07" db="EMBL/GenBank/DDBJ databases">
        <title>Sequencing the genomes of 1000 actinobacteria strains.</title>
        <authorList>
            <person name="Klenk H.-P."/>
        </authorList>
    </citation>
    <scope>NUCLEOTIDE SEQUENCE [LARGE SCALE GENOMIC DNA]</scope>
    <source>
        <strain evidence="1 2">LI1</strain>
    </source>
</reference>
<dbReference type="Proteomes" id="UP000537260">
    <property type="component" value="Unassembled WGS sequence"/>
</dbReference>
<evidence type="ECO:0000313" key="1">
    <source>
        <dbReference type="EMBL" id="NYJ19187.1"/>
    </source>
</evidence>
<dbReference type="AlphaFoldDB" id="A0A7Z0EE15"/>
<evidence type="ECO:0000313" key="2">
    <source>
        <dbReference type="Proteomes" id="UP000537260"/>
    </source>
</evidence>
<comment type="caution">
    <text evidence="1">The sequence shown here is derived from an EMBL/GenBank/DDBJ whole genome shotgun (WGS) entry which is preliminary data.</text>
</comment>
<gene>
    <name evidence="1" type="ORF">HNR05_000978</name>
</gene>
<name>A0A7Z0EE15_9MICO</name>
<dbReference type="RefSeq" id="WP_179577988.1">
    <property type="nucleotide sequence ID" value="NZ_JACCFM010000001.1"/>
</dbReference>
<organism evidence="1 2">
    <name type="scientific">Glaciibacter psychrotolerans</name>
    <dbReference type="NCBI Taxonomy" id="670054"/>
    <lineage>
        <taxon>Bacteria</taxon>
        <taxon>Bacillati</taxon>
        <taxon>Actinomycetota</taxon>
        <taxon>Actinomycetes</taxon>
        <taxon>Micrococcales</taxon>
        <taxon>Microbacteriaceae</taxon>
        <taxon>Glaciibacter</taxon>
    </lineage>
</organism>
<proteinExistence type="predicted"/>